<dbReference type="Gene3D" id="1.10.8.1220">
    <property type="match status" value="1"/>
</dbReference>
<dbReference type="Pfam" id="PF08385">
    <property type="entry name" value="DHC_N1"/>
    <property type="match status" value="1"/>
</dbReference>
<dbReference type="Gene3D" id="1.20.1270.280">
    <property type="match status" value="1"/>
</dbReference>
<keyword evidence="15" id="KW-0966">Cell projection</keyword>
<keyword evidence="5" id="KW-0493">Microtubule</keyword>
<evidence type="ECO:0000256" key="5">
    <source>
        <dbReference type="ARBA" id="ARBA00022701"/>
    </source>
</evidence>
<feature type="domain" description="AAA+ ATPase" evidence="19">
    <location>
        <begin position="2548"/>
        <end position="2696"/>
    </location>
</feature>
<sequence>MDPERNVKRLRKLFGVSRTILKRAARRPSVSDQEREEQQRKRFQLLRELRQQRISSLGANQRYVLEICADMSGVDTEEVVTGIVDESKYVENLNGLFEEKGPLAIMLCNAYMIGYPPESGRYQEKLKYTVVQRTICSRADTVDMIGKWMVVYRQQNERSIDNRTVSDDIGLFLINSDDRSSCLNVVKLFMDQVLKPSIEAVTEFGLAEKEQLQKFFHILNMYNTFLKSSDTTVSTLVNFDVSHELFKGFLLVRWQIEASSKIVSRVRLVERYFQQWLRQIQSILVEGKQIQRDTPDAGPLQMLVNWRRMLARYTSITEFVTSRAFNNHKDCLTLSRSSKLLNRWAEIDNQVTLALNEAKDNVRYISSLQKFWDPLYRSSPDDIISSLPGLMVAIRNVSKTAHYLNTPVNVTGLMVKISNQITITSKNYITDNEHRKVIYNYKNIYVHTVEEMKNSNEKPWIVSSVYIFTCLEKFLQRLDKIKWIANTEITYSILDRIMISGMEKFNSMIKGARITISSQMYDPLNYRIDNFDMDFNKFVKEVEEAEVEMQQFVKLLSTECPSAESVMLVLKRFEALSLECLCLDRRYLEVAEMLEKEMFLLKDVYNEERGNPFIPRNLPPFAGRIVWIRSIFKKIDIPVQALKLRQCVLAHKKAQRTVRYYNYMNGIICHYEMAYHKAWFDYVEEFRCLLNAPIMTISKDEALYTVNLDRSILQLMSETEWMWKLHLEVPNMAATVTYCKDRILQPATTLKLTLQRFDRLRESLTPVFINIMRFRLQEVSILLKPSLSFITWISENLQDNVEKICHKIKDVEIFFNMILDIEEQRILKEMYSVSEFLYIYVPEEPVSSYKFLEESNKLRAEIERVLEKKSVCMERAVIDIINMFIDLLDFEQSDSKGRRVFQLPPEKLNDANWRTEGFLPIDKWDFIQFHKIYRTIYLAPEDVLKTLQFRNYENIRYELHHLRSDCMDLFSYYNSKMILALVAGSKRSLDFVRQNILRTNWRMNPMKAILYTELEIDLNNGCYIQPNLDVMQIDFNNAVLCCTEINYFVSTWGKQAKTQERRDRRVTVDENKYERSYFRYVVEHKDVIRAVQNLANGLLSYKSDMEEFQREMFEKYKYLWAEDREDIINKFVLTNPLTVDIRDKFHHYDSITQKLITMSSKRVIGPIEVRMNNTIEKLVTESKKWKVMLGHLLSVQYKKQLDEMIEFITEQNNTLDKPINDLDDVRQAMVVLEKVRDNYIELDLNLQLITDTYALFSLFNVFVPQEDYDKVEGLQVLFNKMLESAKKVSDRISKMEEPLLRELNEGIATFVQEFYEFNRDFEASGPMVEGISAKEASDRVFLFQNRFDELWRKYEMYSSGEKLFGLPITEYPLLHQRKREFNYLNRLYSLYIQVLKAISDYYEISWAEVNIEKISSELADFQLRCRKLPKGMQSWPAFIDLKTKIDDFNETCPLLELMTNKAMKERHWVRLNALFKAEFDPTDPKFTLGKLLEAPILKYKEDVEDICVGASKELDIEAKLKQIISDWSVVNLQLGQFKNRGELVLKGAETLEIISSLEDSLMIMNSLASNRYNGPFKKEIQLWLSKLVNTGDILEKWLMVQNLWIYLEAVFVGGDISKQLPMEAKRFTNIDKSYVKILMRAREIPNAVECCTGDESLSANLNWLLDQLETCQKSLTGYLESKRLLFPRFFFVSDPVLLEILGQASDPTSIQPHLLSIFDAIATVDFQEKTNDVIENMNSMNHEKVKFENTIQCVGSVELWLGRLLKEMQDTMRTVLAGMAISLNDPEFNFSEEFPTFCGQAGVVGVQLLWTKDSEYALRKCRTDKTIMKRTNNKFLVLLNFFIDLTVKDLTSLDRIRFETMVTIHVHQRDIFDDLCIQRVKSAADFEWQKQARFYYNEDNDDIIVGITDVNFVYQNEYLGVTERLAITPLTDRCYITLAQAVGMCMGGAPAGPAGTGKTETTKDMGRALGKLVVVFNCSDQMDFRGLGRIYKGLAQSGSWGCFDEFNRIELPVLSVAAQQIYIVLTARKEKRSLFIFLDGDVVSLNPEFGIFITMNPGYAGRQELPENLKIMFRTVAMMVPDRQIIIRVKMASCGFKDNIILSRKMFTLYKLCEEQLSKQVHYDFGLRNILSVLRTLGSQKRSNPLDTEETIVMRVLRDMNVSKLIDEDEGLFVSLVEDMFPGIKLTTNVYKDLQRAIVKACDELGYVNSPEWNLKVVQLYETSLVRHGLMLMGPTGSGKSSCTQCMLRCFTEISHLHQEMRMNPKAITAPQMFGRLDVATNDWTDGIFSTLWRRSLKIPHNQHCWIVLDGPVDAVWIENLNSVLDDNKTLTLANGDRIKMADNSKLVFEPDNVDNASPATVSRVGMVFTSSSVISWKVYMEAWLIRHPDERDSFKRFYDAIYDDAHTFLQSRLLPKMHILEAIYIRQMLDIMDGLLMDISQHNEKSLERLFLFSLMWSLGAVLELSEREKLEEYFLKHPSKLRWPKRSSTETIFEYYVDESGNWQHWNTRVQDYYYPDDNIPEFASILVPNVDNVRTAFLIHNCAKQIKQVLLIGEQGTAKTVMIKAYMANYDPEVHLYKSFNFSSATTPNMFQRIIESYVEKRQGNTYGPPNQRSMTIFIDDINMPVINEWGDQITNEIVRQMIEQRGFYSLERPGDFSTIMNIQMLSAMIHPGGGRNDIPNRLKRHLCIFNCTLPSNSSLDQIFRSIGSEYFCEERFDEEIVQIIPLLVPLTRTFWQNVKMKMLPTPANFHYVFNLRDLSRIWEGILKVQRDECKTIEQILKLWCHECIRVISDRFTSEKDKTWFLDRMRIDAELYLGEKFVHYPDVQTFWVDFLRDAPENQEDDEEEDLLFAPPKVYEEIPSFEVVKEKVTFFMAQFNEFIRGYRMDLVFFVDALKHLMIVSRIIGNPRGNALLVGVGGSGKQSLTRLASFIAGYKFFQITLTRSYNIGNLTEDLKFLYRTAGLEGSGMTFIFTDNEIKEESFLEYINNILSSGEIANLFAKDEIDEMYTELIPVMKKLQPRRPPTQDNLYDFFISRARFNLHVALCFSPVGEKFRMRSLKFPGLISGCIIDWFQKWPEDARIAVSRHYLGEFEIVCSDKVKDQIIDIMSWIHETVQDSCNIYYDRFRRVTFVTPKSLISFLESYKILYKEKQMHIVVMSERMSSGLDKLDEAGASVAILKKDLIEMNKVIAIASGEAEDVLATVEQSKAAAEIVKVEVAEKKGQAEVLVKNISAVKEVAEAKLEKALPALEEAEAALKTIKAADIATVRKLGKPPYLITLIMDCVCILFRRRIKPIRPDVEKTFIQSSWDESLKVMSDTNFLRKIVEYPTDLINAEMVDLMLPYFQYPQYTFEAAKVACGNVAGLLSWTMAMAKYFEVNKEVLPLKANLAVQEAKYQKASSDLEEAEELLQQKELELSEVQKTLEEPVSKKDAVLEEAKKCQDKMDAATALIGGLAGEKIRWTEQIASFKSETDRLVGDVILLTAFLSYTGPFNQEFRSDLQNLWMRQIFEKMIPISANVNIIENLTDRSQIGEWNIQGLPTDELSVQNGIIATKAMRFPLLIDPQSQGKVWIKNKEKQNHLIVTALNHKYFRNHLEDSISMGFPIIIEDVGEELDPFLDNLLDRNLLKVGTQYKIKIGDKEVDWNAGFRCYITTKLPNPAYTPEIFARTSIIDFTVTMRGLEDQLLGRVILAERKELEDERVQVVETVTGNMKKMHKLESNLLHKLSTTQGSLLDEVTVIDVLNTSKNTAFEVKEKIEIAKVTEAKLNAAREEYRSVATRGSVLYFLVCSMAIVNNMYQTSLVQFLERFDASMHNSAKTHITQKRIRRIINYLTFEVYRYKSRGLYEKDKFLLVLLMALSIDNQMELITFDEFQTFIKGGAALNLNDCPPVPFRWVTDETWLNLVQLSNLSPFVHILTKVSGNERPWFTWYKKDAPENEIIPDGYHTLDPFRKMLLVRSWCMDRTIAQSRKYIAHSLGDRFAEPVVLNFEELLSESRELTPMICFLSLGSDPSSNIELLAKKNELKCHPISMGQGQEIHARKLMSSCLIDGGWVLLQNCHLGLEYMVELTNHLLELERQGKEGIVNTTFRIWITTEPHPKFPITLLQMSLKYTNEPPAGIRAGLKRTYTNLSQDFLDYSQSPYYLPLVYSISFLHTIVQERRKFGSLGWNIPYEFNSSDWYASCLFVQNHLDDLEQGKGISWVTVRYMLGEVQYGGRVTDDFDKRLLNTFTRVWFHDTLFDENFQFFKGYKVFSYKEQDAYLNAIDKILNVDPPQVYGFHSNAEITYQTNTMRNILEEIMSILPKESSSGAGETREDRVAQQVREMLVETPAPFDLFDVKQHLIAMGASSAMNIFLRQEIDRMQKIIKLVRTTFKDILLAVEGTIIMSETLRDAVDNIFMARIPTVFKRGSWVSSSLGFWFTELNERHTQFYNWCFGSRPVVFWMSGFFNPQGFLTAMRQEVARAHHGWALDQVNMHNDVLKIGLEECKKPPKEGVFIYGLYVDGAGWDRRTSRLVEATNKVLFTLMPVVHIYAINSTSTKNPKLYTCPVYKKINRTDLNYICSLWLQSNKQPDHWILRGVALLCDVK</sequence>
<dbReference type="Pfam" id="PF18199">
    <property type="entry name" value="Dynein_C"/>
    <property type="match status" value="1"/>
</dbReference>
<dbReference type="Pfam" id="PF12781">
    <property type="entry name" value="AAA_9"/>
    <property type="match status" value="1"/>
</dbReference>
<dbReference type="InterPro" id="IPR043160">
    <property type="entry name" value="Dynein_C_barrel"/>
</dbReference>
<feature type="domain" description="AAA+ ATPase" evidence="19">
    <location>
        <begin position="2226"/>
        <end position="2404"/>
    </location>
</feature>
<dbReference type="EMBL" id="EU514467">
    <property type="protein sequence ID" value="ACC62133.4"/>
    <property type="molecule type" value="mRNA"/>
</dbReference>
<gene>
    <name evidence="20" type="primary">kl-3</name>
</gene>
<dbReference type="InterPro" id="IPR043157">
    <property type="entry name" value="Dynein_AAA1S"/>
</dbReference>
<keyword evidence="4" id="KW-0963">Cytoplasm</keyword>
<evidence type="ECO:0000313" key="20">
    <source>
        <dbReference type="EMBL" id="ACC62133.4"/>
    </source>
</evidence>
<dbReference type="FunFam" id="1.20.58.1120:FF:000004">
    <property type="entry name" value="Dynein axonemal heavy chain 5"/>
    <property type="match status" value="1"/>
</dbReference>
<dbReference type="FunFam" id="3.40.50.300:FF:000049">
    <property type="entry name" value="Dynein, axonemal, heavy chain 5"/>
    <property type="match status" value="1"/>
</dbReference>
<dbReference type="PANTHER" id="PTHR46532">
    <property type="entry name" value="MALE FERTILITY FACTOR KL5"/>
    <property type="match status" value="1"/>
</dbReference>
<dbReference type="Gene3D" id="3.40.50.300">
    <property type="entry name" value="P-loop containing nucleotide triphosphate hydrolases"/>
    <property type="match status" value="5"/>
</dbReference>
<feature type="domain" description="AAA+ ATPase" evidence="19">
    <location>
        <begin position="1947"/>
        <end position="2083"/>
    </location>
</feature>
<keyword evidence="14" id="KW-0206">Cytoskeleton</keyword>
<dbReference type="GO" id="GO:0036159">
    <property type="term" value="P:inner dynein arm assembly"/>
    <property type="evidence" value="ECO:0007669"/>
    <property type="project" value="UniProtKB-ARBA"/>
</dbReference>
<dbReference type="GO" id="GO:0045505">
    <property type="term" value="F:dynein intermediate chain binding"/>
    <property type="evidence" value="ECO:0007669"/>
    <property type="project" value="InterPro"/>
</dbReference>
<dbReference type="Pfam" id="PF08393">
    <property type="entry name" value="DHC_N2"/>
    <property type="match status" value="1"/>
</dbReference>
<dbReference type="InterPro" id="IPR024743">
    <property type="entry name" value="Dynein_HC_stalk"/>
</dbReference>
<evidence type="ECO:0000256" key="3">
    <source>
        <dbReference type="ARBA" id="ARBA00008887"/>
    </source>
</evidence>
<dbReference type="InterPro" id="IPR004273">
    <property type="entry name" value="Dynein_heavy_D6_P-loop"/>
</dbReference>
<dbReference type="PANTHER" id="PTHR46532:SF4">
    <property type="entry name" value="AAA+ ATPASE DOMAIN-CONTAINING PROTEIN"/>
    <property type="match status" value="1"/>
</dbReference>
<dbReference type="GO" id="GO:0008017">
    <property type="term" value="F:microtubule binding"/>
    <property type="evidence" value="ECO:0007669"/>
    <property type="project" value="UniProtKB-ARBA"/>
</dbReference>
<comment type="similarity">
    <text evidence="3">Belongs to the dynein heavy chain family.</text>
</comment>
<evidence type="ECO:0000256" key="13">
    <source>
        <dbReference type="ARBA" id="ARBA00023175"/>
    </source>
</evidence>
<dbReference type="Pfam" id="PF03028">
    <property type="entry name" value="Dynein_heavy"/>
    <property type="match status" value="1"/>
</dbReference>
<evidence type="ECO:0000256" key="16">
    <source>
        <dbReference type="ARBA" id="ARBA00058146"/>
    </source>
</evidence>
<dbReference type="Pfam" id="PF18198">
    <property type="entry name" value="AAA_lid_11"/>
    <property type="match status" value="1"/>
</dbReference>
<feature type="coiled-coil region" evidence="18">
    <location>
        <begin position="3394"/>
        <end position="3431"/>
    </location>
</feature>
<proteinExistence type="evidence at transcript level"/>
<evidence type="ECO:0000256" key="11">
    <source>
        <dbReference type="ARBA" id="ARBA00023054"/>
    </source>
</evidence>
<dbReference type="InterPro" id="IPR024317">
    <property type="entry name" value="Dynein_heavy_chain_D4_dom"/>
</dbReference>
<evidence type="ECO:0000256" key="12">
    <source>
        <dbReference type="ARBA" id="ARBA00023069"/>
    </source>
</evidence>
<dbReference type="InterPro" id="IPR035699">
    <property type="entry name" value="AAA_6"/>
</dbReference>
<dbReference type="GO" id="GO:0005524">
    <property type="term" value="F:ATP binding"/>
    <property type="evidence" value="ECO:0007669"/>
    <property type="project" value="UniProtKB-KW"/>
</dbReference>
<keyword evidence="9" id="KW-0282">Flagellum</keyword>
<dbReference type="InterPro" id="IPR042222">
    <property type="entry name" value="Dynein_2_N"/>
</dbReference>
<dbReference type="Pfam" id="PF12775">
    <property type="entry name" value="AAA_7"/>
    <property type="match status" value="1"/>
</dbReference>
<dbReference type="GO" id="GO:0036156">
    <property type="term" value="C:inner dynein arm"/>
    <property type="evidence" value="ECO:0007669"/>
    <property type="project" value="UniProtKB-ARBA"/>
</dbReference>
<keyword evidence="10" id="KW-0243">Dynein</keyword>
<dbReference type="Gene3D" id="3.10.490.20">
    <property type="match status" value="1"/>
</dbReference>
<dbReference type="InterPro" id="IPR003593">
    <property type="entry name" value="AAA+_ATPase"/>
</dbReference>
<dbReference type="Gene3D" id="1.20.920.30">
    <property type="match status" value="1"/>
</dbReference>
<evidence type="ECO:0000256" key="14">
    <source>
        <dbReference type="ARBA" id="ARBA00023212"/>
    </source>
</evidence>
<dbReference type="Pfam" id="PF17852">
    <property type="entry name" value="Dynein_AAA_lid"/>
    <property type="match status" value="1"/>
</dbReference>
<dbReference type="InterPro" id="IPR041658">
    <property type="entry name" value="AAA_lid_11"/>
</dbReference>
<dbReference type="FunFam" id="3.40.50.300:FF:002141">
    <property type="entry name" value="Dynein heavy chain"/>
    <property type="match status" value="1"/>
</dbReference>
<dbReference type="InterPro" id="IPR027417">
    <property type="entry name" value="P-loop_NTPase"/>
</dbReference>
<dbReference type="Pfam" id="PF12780">
    <property type="entry name" value="AAA_8"/>
    <property type="match status" value="1"/>
</dbReference>
<organism evidence="20">
    <name type="scientific">Drosophila willistoni</name>
    <name type="common">Fruit fly</name>
    <dbReference type="NCBI Taxonomy" id="7260"/>
    <lineage>
        <taxon>Eukaryota</taxon>
        <taxon>Metazoa</taxon>
        <taxon>Ecdysozoa</taxon>
        <taxon>Arthropoda</taxon>
        <taxon>Hexapoda</taxon>
        <taxon>Insecta</taxon>
        <taxon>Pterygota</taxon>
        <taxon>Neoptera</taxon>
        <taxon>Endopterygota</taxon>
        <taxon>Diptera</taxon>
        <taxon>Brachycera</taxon>
        <taxon>Muscomorpha</taxon>
        <taxon>Ephydroidea</taxon>
        <taxon>Drosophilidae</taxon>
        <taxon>Drosophila</taxon>
        <taxon>Sophophora</taxon>
    </lineage>
</organism>
<dbReference type="InterPro" id="IPR041228">
    <property type="entry name" value="Dynein_C"/>
</dbReference>
<dbReference type="SUPFAM" id="SSF52540">
    <property type="entry name" value="P-loop containing nucleoside triphosphate hydrolases"/>
    <property type="match status" value="4"/>
</dbReference>
<dbReference type="InterPro" id="IPR042219">
    <property type="entry name" value="AAA_lid_11_sf"/>
</dbReference>
<evidence type="ECO:0000256" key="15">
    <source>
        <dbReference type="ARBA" id="ARBA00023273"/>
    </source>
</evidence>
<dbReference type="InterPro" id="IPR035706">
    <property type="entry name" value="AAA_9"/>
</dbReference>
<dbReference type="FunFam" id="1.10.8.1220:FF:000001">
    <property type="entry name" value="Dynein axonemal heavy chain 5"/>
    <property type="match status" value="1"/>
</dbReference>
<keyword evidence="7" id="KW-0547">Nucleotide-binding</keyword>
<dbReference type="FunFam" id="3.40.50.300:FF:000320">
    <property type="entry name" value="Dynein, axonemal, heavy chain 5"/>
    <property type="match status" value="1"/>
</dbReference>
<protein>
    <submittedName>
        <fullName evidence="20">Kl-3 gamma dynein heavy chain</fullName>
    </submittedName>
</protein>
<comment type="subcellular location">
    <subcellularLocation>
        <location evidence="1">Cell projection</location>
        <location evidence="1">Cilium</location>
        <location evidence="1">Flagellum</location>
    </subcellularLocation>
    <subcellularLocation>
        <location evidence="2">Cytoplasm</location>
        <location evidence="2">Cytoskeleton</location>
        <location evidence="2">Cilium axoneme</location>
    </subcellularLocation>
</comment>
<dbReference type="FunFam" id="3.20.180.20:FF:000001">
    <property type="entry name" value="Dynein axonemal heavy chain 5"/>
    <property type="match status" value="1"/>
</dbReference>
<evidence type="ECO:0000256" key="7">
    <source>
        <dbReference type="ARBA" id="ARBA00022741"/>
    </source>
</evidence>
<dbReference type="Pfam" id="PF12777">
    <property type="entry name" value="MT"/>
    <property type="match status" value="1"/>
</dbReference>
<comment type="function">
    <text evidence="16">Force generating protein of eukaryotic cilia and flagella. Produces force towards the minus ends of microtubules. Dynein has ATPase activity; the force-producing power stroke is thought to occur on release of ADP.</text>
</comment>
<dbReference type="FunFam" id="3.40.50.300:FF:000044">
    <property type="entry name" value="Dynein heavy chain 5, axonemal"/>
    <property type="match status" value="1"/>
</dbReference>
<dbReference type="Gene3D" id="1.20.140.100">
    <property type="entry name" value="Dynein heavy chain, N-terminal domain 2"/>
    <property type="match status" value="1"/>
</dbReference>
<dbReference type="Gene3D" id="1.10.8.720">
    <property type="entry name" value="Region D6 of dynein motor"/>
    <property type="match status" value="1"/>
</dbReference>
<dbReference type="FunFam" id="1.20.1270.280:FF:000002">
    <property type="entry name" value="Dynein heavy chain 5, axonemal"/>
    <property type="match status" value="1"/>
</dbReference>
<dbReference type="FunFam" id="3.40.50.300:FF:001221">
    <property type="entry name" value="Axonemal dynein heavy chain 8"/>
    <property type="match status" value="1"/>
</dbReference>
<dbReference type="FunFam" id="1.20.920.20:FF:000001">
    <property type="entry name" value="dynein heavy chain 2, axonemal"/>
    <property type="match status" value="1"/>
</dbReference>
<dbReference type="Gene3D" id="6.10.140.1060">
    <property type="match status" value="1"/>
</dbReference>
<dbReference type="Gene3D" id="1.20.920.20">
    <property type="match status" value="1"/>
</dbReference>
<dbReference type="InterPro" id="IPR041466">
    <property type="entry name" value="Dynein_AAA5_ext"/>
</dbReference>
<dbReference type="GO" id="GO:0060294">
    <property type="term" value="P:cilium movement involved in cell motility"/>
    <property type="evidence" value="ECO:0007669"/>
    <property type="project" value="UniProtKB-ARBA"/>
</dbReference>
<dbReference type="InterPro" id="IPR013594">
    <property type="entry name" value="Dynein_heavy_tail"/>
</dbReference>
<reference evidence="20" key="1">
    <citation type="submission" date="2009-08" db="EMBL/GenBank/DDBJ databases">
        <title>Very low conservation of gene content in the Drosophila Y. The Drosophila Y is a young chromosome.</title>
        <authorList>
            <consortium name="12 Drosophila Genome Project"/>
            <person name="Koerich L.B."/>
            <person name="Wang X."/>
            <person name="Clark A.G."/>
            <person name="Carvalho A.B."/>
        </authorList>
    </citation>
    <scope>NUCLEOTIDE SEQUENCE</scope>
</reference>
<dbReference type="Gene3D" id="1.20.58.1120">
    <property type="match status" value="1"/>
</dbReference>
<keyword evidence="11 18" id="KW-0175">Coiled coil</keyword>
<dbReference type="FunFam" id="1.20.140.100:FF:000003">
    <property type="entry name" value="Dynein, axonemal, heavy chain 5"/>
    <property type="match status" value="1"/>
</dbReference>
<keyword evidence="12" id="KW-0969">Cilium</keyword>
<dbReference type="SMART" id="SM00382">
    <property type="entry name" value="AAA"/>
    <property type="match status" value="3"/>
</dbReference>
<dbReference type="GO" id="GO:0051959">
    <property type="term" value="F:dynein light intermediate chain binding"/>
    <property type="evidence" value="ECO:0007669"/>
    <property type="project" value="InterPro"/>
</dbReference>
<evidence type="ECO:0000256" key="2">
    <source>
        <dbReference type="ARBA" id="ARBA00004430"/>
    </source>
</evidence>
<dbReference type="InterPro" id="IPR041589">
    <property type="entry name" value="DNAH3_AAA_lid_1"/>
</dbReference>
<evidence type="ECO:0000256" key="4">
    <source>
        <dbReference type="ARBA" id="ARBA00022490"/>
    </source>
</evidence>
<dbReference type="Gene3D" id="1.10.287.2620">
    <property type="match status" value="1"/>
</dbReference>
<dbReference type="Gene3D" id="3.20.180.20">
    <property type="entry name" value="Dynein heavy chain, N-terminal domain 2"/>
    <property type="match status" value="1"/>
</dbReference>
<evidence type="ECO:0000256" key="9">
    <source>
        <dbReference type="ARBA" id="ARBA00022846"/>
    </source>
</evidence>
<evidence type="ECO:0000259" key="19">
    <source>
        <dbReference type="SMART" id="SM00382"/>
    </source>
</evidence>
<keyword evidence="6" id="KW-0677">Repeat</keyword>
<dbReference type="GO" id="GO:0008569">
    <property type="term" value="F:minus-end-directed microtubule motor activity"/>
    <property type="evidence" value="ECO:0007669"/>
    <property type="project" value="InterPro"/>
</dbReference>
<keyword evidence="13" id="KW-0505">Motor protein</keyword>
<evidence type="ECO:0000256" key="17">
    <source>
        <dbReference type="ARBA" id="ARBA00065818"/>
    </source>
</evidence>
<accession>B4YET8</accession>
<dbReference type="InterPro" id="IPR026983">
    <property type="entry name" value="DHC"/>
</dbReference>
<dbReference type="InterPro" id="IPR013602">
    <property type="entry name" value="Dynein_heavy_linker"/>
</dbReference>
<evidence type="ECO:0000256" key="1">
    <source>
        <dbReference type="ARBA" id="ARBA00004230"/>
    </source>
</evidence>
<dbReference type="FunFam" id="3.10.490.20:FF:000003">
    <property type="entry name" value="Dynein heavy chain 5, axonemal"/>
    <property type="match status" value="1"/>
</dbReference>
<dbReference type="Pfam" id="PF17857">
    <property type="entry name" value="AAA_lid_1"/>
    <property type="match status" value="1"/>
</dbReference>
<dbReference type="FunFam" id="1.10.8.710:FF:000003">
    <property type="entry name" value="Dynein axonemal heavy chain 5"/>
    <property type="match status" value="1"/>
</dbReference>
<dbReference type="GO" id="GO:0097729">
    <property type="term" value="C:9+2 motile cilium"/>
    <property type="evidence" value="ECO:0007669"/>
    <property type="project" value="UniProtKB-ARBA"/>
</dbReference>
<dbReference type="FunFam" id="1.20.920.30:FF:000004">
    <property type="entry name" value="Dynein axonemal heavy chain 5"/>
    <property type="match status" value="1"/>
</dbReference>
<comment type="subunit">
    <text evidence="17">Consists of at least 3 heavy chains (alpha, beta and gamma), 2 intermediate chains and 8 light chains.</text>
</comment>
<dbReference type="FunFam" id="1.10.8.720:FF:000004">
    <property type="entry name" value="Dynein heavy chain 5, axonemal"/>
    <property type="match status" value="1"/>
</dbReference>
<dbReference type="FunFam" id="1.10.287.2620:FF:000002">
    <property type="entry name" value="Dynein heavy chain 2, axonemal"/>
    <property type="match status" value="1"/>
</dbReference>
<dbReference type="Gene3D" id="1.10.472.130">
    <property type="match status" value="1"/>
</dbReference>
<keyword evidence="8" id="KW-0067">ATP-binding</keyword>
<evidence type="ECO:0000256" key="10">
    <source>
        <dbReference type="ARBA" id="ARBA00023017"/>
    </source>
</evidence>
<dbReference type="InterPro" id="IPR042228">
    <property type="entry name" value="Dynein_linker_3"/>
</dbReference>
<dbReference type="Gene3D" id="1.10.8.710">
    <property type="match status" value="1"/>
</dbReference>
<evidence type="ECO:0000256" key="18">
    <source>
        <dbReference type="SAM" id="Coils"/>
    </source>
</evidence>
<dbReference type="Pfam" id="PF12774">
    <property type="entry name" value="AAA_6"/>
    <property type="match status" value="1"/>
</dbReference>
<evidence type="ECO:0000256" key="8">
    <source>
        <dbReference type="ARBA" id="ARBA00022840"/>
    </source>
</evidence>
<evidence type="ECO:0000256" key="6">
    <source>
        <dbReference type="ARBA" id="ARBA00022737"/>
    </source>
</evidence>
<name>B4YET8_DROWI</name>
<dbReference type="GO" id="GO:0005874">
    <property type="term" value="C:microtubule"/>
    <property type="evidence" value="ECO:0007669"/>
    <property type="project" value="UniProtKB-KW"/>
</dbReference>
<dbReference type="FunFam" id="3.40.50.300:FF:001386">
    <property type="entry name" value="Dynein heavy chain, putative"/>
    <property type="match status" value="1"/>
</dbReference>